<organism evidence="2 3">
    <name type="scientific">Phtheirospermum japonicum</name>
    <dbReference type="NCBI Taxonomy" id="374723"/>
    <lineage>
        <taxon>Eukaryota</taxon>
        <taxon>Viridiplantae</taxon>
        <taxon>Streptophyta</taxon>
        <taxon>Embryophyta</taxon>
        <taxon>Tracheophyta</taxon>
        <taxon>Spermatophyta</taxon>
        <taxon>Magnoliopsida</taxon>
        <taxon>eudicotyledons</taxon>
        <taxon>Gunneridae</taxon>
        <taxon>Pentapetalae</taxon>
        <taxon>asterids</taxon>
        <taxon>lamiids</taxon>
        <taxon>Lamiales</taxon>
        <taxon>Orobanchaceae</taxon>
        <taxon>Orobanchaceae incertae sedis</taxon>
        <taxon>Phtheirospermum</taxon>
    </lineage>
</organism>
<feature type="region of interest" description="Disordered" evidence="1">
    <location>
        <begin position="1"/>
        <end position="26"/>
    </location>
</feature>
<evidence type="ECO:0000256" key="1">
    <source>
        <dbReference type="SAM" id="MobiDB-lite"/>
    </source>
</evidence>
<protein>
    <submittedName>
        <fullName evidence="2">Uncharacterized protein</fullName>
    </submittedName>
</protein>
<comment type="caution">
    <text evidence="2">The sequence shown here is derived from an EMBL/GenBank/DDBJ whole genome shotgun (WGS) entry which is preliminary data.</text>
</comment>
<evidence type="ECO:0000313" key="3">
    <source>
        <dbReference type="Proteomes" id="UP000653305"/>
    </source>
</evidence>
<proteinExistence type="predicted"/>
<dbReference type="OrthoDB" id="1702713at2759"/>
<evidence type="ECO:0000313" key="2">
    <source>
        <dbReference type="EMBL" id="GFP97091.1"/>
    </source>
</evidence>
<dbReference type="AlphaFoldDB" id="A0A830CRQ2"/>
<dbReference type="Proteomes" id="UP000653305">
    <property type="component" value="Unassembled WGS sequence"/>
</dbReference>
<accession>A0A830CRQ2</accession>
<feature type="compositionally biased region" description="Polar residues" evidence="1">
    <location>
        <begin position="11"/>
        <end position="26"/>
    </location>
</feature>
<reference evidence="2" key="1">
    <citation type="submission" date="2020-07" db="EMBL/GenBank/DDBJ databases">
        <title>Ethylene signaling mediates host invasion by parasitic plants.</title>
        <authorList>
            <person name="Yoshida S."/>
        </authorList>
    </citation>
    <scope>NUCLEOTIDE SEQUENCE</scope>
    <source>
        <strain evidence="2">Okayama</strain>
    </source>
</reference>
<keyword evidence="3" id="KW-1185">Reference proteome</keyword>
<dbReference type="EMBL" id="BMAC01000473">
    <property type="protein sequence ID" value="GFP97091.1"/>
    <property type="molecule type" value="Genomic_DNA"/>
</dbReference>
<gene>
    <name evidence="2" type="ORF">PHJA_001853200</name>
</gene>
<name>A0A830CRQ2_9LAMI</name>
<sequence>MGYDEIETKTGNRVPTLNGQIGFEPTTNRLTADRSTTELLRNNGRLDLIEFNSRSQPMTNMSSNPPS</sequence>
<feature type="compositionally biased region" description="Basic and acidic residues" evidence="1">
    <location>
        <begin position="1"/>
        <end position="10"/>
    </location>
</feature>